<accession>A0A3N4N9G9</accession>
<organism evidence="1 2">
    <name type="scientific">Aureibaculum marinum</name>
    <dbReference type="NCBI Taxonomy" id="2487930"/>
    <lineage>
        <taxon>Bacteria</taxon>
        <taxon>Pseudomonadati</taxon>
        <taxon>Bacteroidota</taxon>
        <taxon>Flavobacteriia</taxon>
        <taxon>Flavobacteriales</taxon>
        <taxon>Flavobacteriaceae</taxon>
        <taxon>Aureibaculum</taxon>
    </lineage>
</organism>
<dbReference type="PANTHER" id="PTHR43836:SF2">
    <property type="entry name" value="CATECHOL O-METHYLTRANSFERASE 1-RELATED"/>
    <property type="match status" value="1"/>
</dbReference>
<dbReference type="AlphaFoldDB" id="A0A3N4N9G9"/>
<dbReference type="Gene3D" id="3.40.50.150">
    <property type="entry name" value="Vaccinia Virus protein VP39"/>
    <property type="match status" value="1"/>
</dbReference>
<keyword evidence="1" id="KW-0808">Transferase</keyword>
<protein>
    <submittedName>
        <fullName evidence="1">Class I SAM-dependent methyltransferase</fullName>
    </submittedName>
</protein>
<dbReference type="SUPFAM" id="SSF53335">
    <property type="entry name" value="S-adenosyl-L-methionine-dependent methyltransferases"/>
    <property type="match status" value="1"/>
</dbReference>
<dbReference type="GO" id="GO:0032259">
    <property type="term" value="P:methylation"/>
    <property type="evidence" value="ECO:0007669"/>
    <property type="project" value="UniProtKB-KW"/>
</dbReference>
<evidence type="ECO:0000313" key="1">
    <source>
        <dbReference type="EMBL" id="RPD91708.1"/>
    </source>
</evidence>
<dbReference type="GO" id="GO:0008171">
    <property type="term" value="F:O-methyltransferase activity"/>
    <property type="evidence" value="ECO:0007669"/>
    <property type="project" value="TreeGrafter"/>
</dbReference>
<dbReference type="PANTHER" id="PTHR43836">
    <property type="entry name" value="CATECHOL O-METHYLTRANSFERASE 1-RELATED"/>
    <property type="match status" value="1"/>
</dbReference>
<comment type="caution">
    <text evidence="1">The sequence shown here is derived from an EMBL/GenBank/DDBJ whole genome shotgun (WGS) entry which is preliminary data.</text>
</comment>
<dbReference type="RefSeq" id="WP_123899095.1">
    <property type="nucleotide sequence ID" value="NZ_RPFJ01000051.1"/>
</dbReference>
<dbReference type="OrthoDB" id="5464618at2"/>
<proteinExistence type="predicted"/>
<dbReference type="EMBL" id="RPFJ01000051">
    <property type="protein sequence ID" value="RPD91708.1"/>
    <property type="molecule type" value="Genomic_DNA"/>
</dbReference>
<dbReference type="InterPro" id="IPR029063">
    <property type="entry name" value="SAM-dependent_MTases_sf"/>
</dbReference>
<evidence type="ECO:0000313" key="2">
    <source>
        <dbReference type="Proteomes" id="UP000270856"/>
    </source>
</evidence>
<sequence length="267" mass="30524">MLFQIASYFKFLVKSTNQHGVHSPFVYNLITKCFYDKKQKKWYSKLINYRQLLLQSDKIIEVTDFGAGSKTLKSQQRKVATIAKNAGISIKRAKLLGRMVSYLHADTILEIGTSLGISSAAMSFGNPKSKIATLEGCPKTADIAKTSFKHFNLSTIEVIIGNFTNTLPATLKQLSDNTTDSKDSLDLVYFDGNHQKEATLDYFEQCLPFIHNDSVFIFDDIYWSKGMQEAWTHIKKHPKVTVSIDTFYWGIVFFRKEQEKEDFVIRL</sequence>
<gene>
    <name evidence="1" type="ORF">EGM88_14290</name>
</gene>
<dbReference type="Proteomes" id="UP000270856">
    <property type="component" value="Unassembled WGS sequence"/>
</dbReference>
<reference evidence="1 2" key="1">
    <citation type="submission" date="2018-11" db="EMBL/GenBank/DDBJ databases">
        <title>Aureibaculum marinum gen. nov., sp. nov., a member of the family Flavobacteriaceae isolated from the Bohai Sea.</title>
        <authorList>
            <person name="Ji X."/>
        </authorList>
    </citation>
    <scope>NUCLEOTIDE SEQUENCE [LARGE SCALE GENOMIC DNA]</scope>
    <source>
        <strain evidence="1 2">BH-SD17</strain>
    </source>
</reference>
<name>A0A3N4N9G9_9FLAO</name>
<keyword evidence="1" id="KW-0489">Methyltransferase</keyword>
<keyword evidence="2" id="KW-1185">Reference proteome</keyword>
<dbReference type="Pfam" id="PF13578">
    <property type="entry name" value="Methyltransf_24"/>
    <property type="match status" value="1"/>
</dbReference>